<evidence type="ECO:0000256" key="3">
    <source>
        <dbReference type="ARBA" id="ARBA00023014"/>
    </source>
</evidence>
<accession>A0A0G4B3I2</accession>
<dbReference type="PROSITE" id="PS00198">
    <property type="entry name" value="4FE4S_FER_1"/>
    <property type="match status" value="1"/>
</dbReference>
<reference evidence="5 6" key="1">
    <citation type="journal article" date="2015" name="Nature">
        <title>rRNA introns, odd ribosomes, and small enigmatic genomes across a large radiation of phyla.</title>
        <authorList>
            <person name="Brown C.T."/>
            <person name="Hug L.A."/>
            <person name="Thomas B.C."/>
            <person name="Sharon I."/>
            <person name="Castelle C.J."/>
            <person name="Singh A."/>
            <person name="Wilkins M.J."/>
            <person name="Williams K.H."/>
            <person name="Banfield J.F."/>
        </authorList>
    </citation>
    <scope>NUCLEOTIDE SEQUENCE [LARGE SCALE GENOMIC DNA]</scope>
</reference>
<protein>
    <submittedName>
        <fullName evidence="5">Hydrogenase, Fe-only, NADH-quinone oxidoreductase subunit G</fullName>
        <ecNumber evidence="5">1.6.5.3</ecNumber>
    </submittedName>
</protein>
<dbReference type="STRING" id="1618337.UT28_C0001G0167"/>
<proteinExistence type="predicted"/>
<dbReference type="PROSITE" id="PS51379">
    <property type="entry name" value="4FE4S_FER_2"/>
    <property type="match status" value="2"/>
</dbReference>
<dbReference type="EC" id="1.6.5.3" evidence="5"/>
<dbReference type="GO" id="GO:0008901">
    <property type="term" value="F:ferredoxin hydrogenase activity"/>
    <property type="evidence" value="ECO:0007669"/>
    <property type="project" value="InterPro"/>
</dbReference>
<dbReference type="InterPro" id="IPR009016">
    <property type="entry name" value="Fe_hydrogenase"/>
</dbReference>
<dbReference type="Pfam" id="PF12838">
    <property type="entry name" value="Fer4_7"/>
    <property type="match status" value="1"/>
</dbReference>
<dbReference type="InterPro" id="IPR003149">
    <property type="entry name" value="Fe_hydrogenase_ssu"/>
</dbReference>
<dbReference type="AlphaFoldDB" id="A0A0G4B3I2"/>
<evidence type="ECO:0000256" key="1">
    <source>
        <dbReference type="ARBA" id="ARBA00022723"/>
    </source>
</evidence>
<dbReference type="Pfam" id="PF02906">
    <property type="entry name" value="Fe_hyd_lg_C"/>
    <property type="match status" value="1"/>
</dbReference>
<dbReference type="SMART" id="SM00902">
    <property type="entry name" value="Fe_hyd_SSU"/>
    <property type="match status" value="1"/>
</dbReference>
<dbReference type="InterPro" id="IPR017896">
    <property type="entry name" value="4Fe4S_Fe-S-bd"/>
</dbReference>
<dbReference type="Proteomes" id="UP000035648">
    <property type="component" value="Chromosome"/>
</dbReference>
<dbReference type="Gene3D" id="3.40.50.1780">
    <property type="match status" value="1"/>
</dbReference>
<dbReference type="Gene3D" id="4.10.260.20">
    <property type="entry name" value="Iron hydrogenase, small subunit"/>
    <property type="match status" value="1"/>
</dbReference>
<feature type="domain" description="4Fe-4S ferredoxin-type" evidence="4">
    <location>
        <begin position="33"/>
        <end position="63"/>
    </location>
</feature>
<dbReference type="Pfam" id="PF02256">
    <property type="entry name" value="Fe_hyd_SSU"/>
    <property type="match status" value="1"/>
</dbReference>
<dbReference type="InterPro" id="IPR004108">
    <property type="entry name" value="Fe_hydrogenase_lsu_C"/>
</dbReference>
<keyword evidence="2" id="KW-0408">Iron</keyword>
<keyword evidence="3" id="KW-0411">Iron-sulfur</keyword>
<evidence type="ECO:0000313" key="6">
    <source>
        <dbReference type="Proteomes" id="UP000035648"/>
    </source>
</evidence>
<keyword evidence="1" id="KW-0479">Metal-binding</keyword>
<dbReference type="EMBL" id="CP011213">
    <property type="protein sequence ID" value="AKM81978.1"/>
    <property type="molecule type" value="Genomic_DNA"/>
</dbReference>
<dbReference type="PANTHER" id="PTHR11615">
    <property type="entry name" value="NITRATE, FORMATE, IRON DEHYDROGENASE"/>
    <property type="match status" value="1"/>
</dbReference>
<dbReference type="GO" id="GO:0005506">
    <property type="term" value="F:iron ion binding"/>
    <property type="evidence" value="ECO:0007669"/>
    <property type="project" value="InterPro"/>
</dbReference>
<dbReference type="InterPro" id="IPR036991">
    <property type="entry name" value="Fe_hydrogenase_ssu_sf"/>
</dbReference>
<dbReference type="Gene3D" id="3.30.70.20">
    <property type="match status" value="1"/>
</dbReference>
<organism evidence="5 6">
    <name type="scientific">Berkelbacteria bacterium GW2011_GWE1_39_12</name>
    <dbReference type="NCBI Taxonomy" id="1618337"/>
    <lineage>
        <taxon>Bacteria</taxon>
        <taxon>Candidatus Berkelbacteria</taxon>
    </lineage>
</organism>
<dbReference type="KEGG" id="bbgw:UT28_C0001G0167"/>
<name>A0A0G4B3I2_9BACT</name>
<dbReference type="InterPro" id="IPR013352">
    <property type="entry name" value="Fe_hydrogenase_subset"/>
</dbReference>
<dbReference type="SUPFAM" id="SSF53920">
    <property type="entry name" value="Fe-only hydrogenase"/>
    <property type="match status" value="1"/>
</dbReference>
<keyword evidence="5" id="KW-0560">Oxidoreductase</keyword>
<feature type="domain" description="4Fe-4S ferredoxin-type" evidence="4">
    <location>
        <begin position="76"/>
        <end position="105"/>
    </location>
</feature>
<evidence type="ECO:0000259" key="4">
    <source>
        <dbReference type="PROSITE" id="PS51379"/>
    </source>
</evidence>
<dbReference type="SUPFAM" id="SSF54862">
    <property type="entry name" value="4Fe-4S ferredoxins"/>
    <property type="match status" value="1"/>
</dbReference>
<evidence type="ECO:0000256" key="2">
    <source>
        <dbReference type="ARBA" id="ARBA00023004"/>
    </source>
</evidence>
<dbReference type="PATRIC" id="fig|1618337.4.peg.164"/>
<dbReference type="GO" id="GO:0051536">
    <property type="term" value="F:iron-sulfur cluster binding"/>
    <property type="evidence" value="ECO:0007669"/>
    <property type="project" value="UniProtKB-KW"/>
</dbReference>
<dbReference type="NCBIfam" id="TIGR02512">
    <property type="entry name" value="FeFe_hydrog_A"/>
    <property type="match status" value="1"/>
</dbReference>
<dbReference type="InterPro" id="IPR050340">
    <property type="entry name" value="Cytosolic_Fe-S_CAF"/>
</dbReference>
<gene>
    <name evidence="5" type="ORF">UT28_C0001G0167</name>
</gene>
<evidence type="ECO:0000313" key="5">
    <source>
        <dbReference type="EMBL" id="AKM81978.1"/>
    </source>
</evidence>
<dbReference type="InterPro" id="IPR017900">
    <property type="entry name" value="4Fe4S_Fe_S_CS"/>
</dbReference>
<sequence>MEIEINGKNFTVNPHQSIVENKKGKPYKDMSDLAITRDEEKCIGCGICRTACLENNGLGIPVQTEVEGCLYFRPDGKMDFKDSKCTRCGQCILACPTGCLAEKEDIEPVKSAISDESKIVIAQIAPSLRVSLGDSFGKEPDEILEGQMISALKKLGFKYVFDVNLGADFTTYEEAYDLKERIENNKTPMFTSCCPSRVKFIEDFHPELMESLTTVRSPQECLAVVTKTYFAQKLNLDPKNIVVVSIMPCIAKKFESRRSGEDASGQWDVDFVLTTREFIKMVKAANIDLPNLESEKFDAPLGEASGAGAIYGASGGVMESAVRTLASLYNQDLDKIEYEEFRGMEGIKKATLNIDGKQIKIAVTAGLKNAEKIIEEIENGEVYHYIEVMACPGGCVGGGGQPKPATKETINKRREALYKIDAGKIIRKAHENPIIKEVYDNLFKCPGGEIAKKYLHVDYDKTPTRECEISNDAK</sequence>
<dbReference type="Gene3D" id="3.40.950.10">
    <property type="entry name" value="Fe-only Hydrogenase (Larger Subunit), Chain L, domain 3"/>
    <property type="match status" value="1"/>
</dbReference>